<dbReference type="AlphaFoldDB" id="A0A9W6SV59"/>
<evidence type="ECO:0000313" key="8">
    <source>
        <dbReference type="Proteomes" id="UP001165120"/>
    </source>
</evidence>
<dbReference type="EMBL" id="BSXN01000252">
    <property type="protein sequence ID" value="GME67787.1"/>
    <property type="molecule type" value="Genomic_DNA"/>
</dbReference>
<feature type="active site" description="Proton donor" evidence="4">
    <location>
        <position position="372"/>
    </location>
</feature>
<dbReference type="InterPro" id="IPR000560">
    <property type="entry name" value="His_Pase_clade-2"/>
</dbReference>
<comment type="caution">
    <text evidence="7">The sequence shown here is derived from an EMBL/GenBank/DDBJ whole genome shotgun (WGS) entry which is preliminary data.</text>
</comment>
<dbReference type="CDD" id="cd07061">
    <property type="entry name" value="HP_HAP_like"/>
    <property type="match status" value="1"/>
</dbReference>
<dbReference type="InterPro" id="IPR033379">
    <property type="entry name" value="Acid_Pase_AS"/>
</dbReference>
<dbReference type="PIRSF" id="PIRSF000894">
    <property type="entry name" value="Acid_phosphatase"/>
    <property type="match status" value="1"/>
</dbReference>
<keyword evidence="8" id="KW-1185">Reference proteome</keyword>
<keyword evidence="2" id="KW-0378">Hydrolase</keyword>
<evidence type="ECO:0000256" key="6">
    <source>
        <dbReference type="SAM" id="SignalP"/>
    </source>
</evidence>
<dbReference type="InterPro" id="IPR029033">
    <property type="entry name" value="His_PPase_superfam"/>
</dbReference>
<dbReference type="PANTHER" id="PTHR20963">
    <property type="entry name" value="MULTIPLE INOSITOL POLYPHOSPHATE PHOSPHATASE-RELATED"/>
    <property type="match status" value="1"/>
</dbReference>
<dbReference type="Pfam" id="PF00328">
    <property type="entry name" value="His_Phos_2"/>
    <property type="match status" value="1"/>
</dbReference>
<dbReference type="GO" id="GO:0009277">
    <property type="term" value="C:fungal-type cell wall"/>
    <property type="evidence" value="ECO:0007669"/>
    <property type="project" value="TreeGrafter"/>
</dbReference>
<accession>A0A9W6SV59</accession>
<evidence type="ECO:0000256" key="4">
    <source>
        <dbReference type="PIRSR" id="PIRSR000894-1"/>
    </source>
</evidence>
<feature type="disulfide bond" evidence="5">
    <location>
        <begin position="452"/>
        <end position="460"/>
    </location>
</feature>
<feature type="disulfide bond" evidence="5">
    <location>
        <begin position="239"/>
        <end position="483"/>
    </location>
</feature>
<feature type="chain" id="PRO_5040878837" evidence="6">
    <location>
        <begin position="24"/>
        <end position="507"/>
    </location>
</feature>
<feature type="disulfide bond" evidence="5">
    <location>
        <begin position="289"/>
        <end position="302"/>
    </location>
</feature>
<evidence type="ECO:0000256" key="1">
    <source>
        <dbReference type="ARBA" id="ARBA00005375"/>
    </source>
</evidence>
<gene>
    <name evidence="7" type="ORF">Cboi02_000115200</name>
</gene>
<comment type="similarity">
    <text evidence="1">Belongs to the histidine acid phosphatase family.</text>
</comment>
<sequence length="507" mass="58992">MNNMIYFTRVFIYILISLAIVKGQIILQDHDHDHEVNPVYPQDSNDQYNLLHHLGGVGPYHKSTGFGLDIETPYKYEVDKVFILSRHGERFPTTRVGNELLKTYRKLQKQYKKLLYINPNFQINDSNNDNPLTFIQDSKFFLSYEKSEDLFEMITNSGSYSGVSDMFKLGREIKEKYGYLYDNSTGELPIFSAGEQRVVDSAKSLANGFFSDSEYNAKIHVIPERKRQGLNTLSSYRSCPKAFIKRYNSKLVKTFKKSYIETETDKINEINYPFFKINSKDTLNLLHYCAFELNINGNSSICNKFSREVFNEFEYTRDLELWYSKGPGYHLSELMGSIYVNASLTLMEGEEEEDSGDKGTLNNKIWISLTHDTDLIFFLTSLGLFDNQEDLNLKEIQFSRFFKTSEMVPMGGRIVLERIVVSETSMKEHKDDKDTKYLRLKINDSVIPIPNCQEGPGYSCSIKKLRELINKKSISNVDYVKVCKIKSHKPQYLSFYWDYKDNDYSLE</sequence>
<keyword evidence="5" id="KW-1015">Disulfide bond</keyword>
<name>A0A9W6SV59_CANBO</name>
<dbReference type="InterPro" id="IPR016274">
    <property type="entry name" value="Histidine_acid_Pase_euk"/>
</dbReference>
<dbReference type="GO" id="GO:0003993">
    <property type="term" value="F:acid phosphatase activity"/>
    <property type="evidence" value="ECO:0007669"/>
    <property type="project" value="TreeGrafter"/>
</dbReference>
<dbReference type="Proteomes" id="UP001165120">
    <property type="component" value="Unassembled WGS sequence"/>
</dbReference>
<evidence type="ECO:0000256" key="3">
    <source>
        <dbReference type="ARBA" id="ARBA00023180"/>
    </source>
</evidence>
<evidence type="ECO:0000256" key="2">
    <source>
        <dbReference type="ARBA" id="ARBA00022801"/>
    </source>
</evidence>
<feature type="active site" description="Nucleophile" evidence="4">
    <location>
        <position position="87"/>
    </location>
</feature>
<dbReference type="PROSITE" id="PS00616">
    <property type="entry name" value="HIS_ACID_PHOSPHAT_1"/>
    <property type="match status" value="1"/>
</dbReference>
<keyword evidence="6" id="KW-0732">Signal</keyword>
<dbReference type="PANTHER" id="PTHR20963:SF18">
    <property type="entry name" value="ACID PHOSPHATASE PHO11-RELATED"/>
    <property type="match status" value="1"/>
</dbReference>
<protein>
    <submittedName>
        <fullName evidence="7">Unnamed protein product</fullName>
    </submittedName>
</protein>
<evidence type="ECO:0000313" key="7">
    <source>
        <dbReference type="EMBL" id="GME67787.1"/>
    </source>
</evidence>
<dbReference type="Gene3D" id="3.40.50.1240">
    <property type="entry name" value="Phosphoglycerate mutase-like"/>
    <property type="match status" value="1"/>
</dbReference>
<keyword evidence="3" id="KW-0325">Glycoprotein</keyword>
<evidence type="ECO:0000256" key="5">
    <source>
        <dbReference type="PIRSR" id="PIRSR000894-2"/>
    </source>
</evidence>
<reference evidence="7" key="1">
    <citation type="submission" date="2023-04" db="EMBL/GenBank/DDBJ databases">
        <title>Candida boidinii NBRC 10035.</title>
        <authorList>
            <person name="Ichikawa N."/>
            <person name="Sato H."/>
            <person name="Tonouchi N."/>
        </authorList>
    </citation>
    <scope>NUCLEOTIDE SEQUENCE</scope>
    <source>
        <strain evidence="7">NBRC 10035</strain>
    </source>
</reference>
<feature type="signal peptide" evidence="6">
    <location>
        <begin position="1"/>
        <end position="23"/>
    </location>
</feature>
<dbReference type="SUPFAM" id="SSF53254">
    <property type="entry name" value="Phosphoglycerate mutase-like"/>
    <property type="match status" value="1"/>
</dbReference>
<organism evidence="7 8">
    <name type="scientific">Candida boidinii</name>
    <name type="common">Yeast</name>
    <dbReference type="NCBI Taxonomy" id="5477"/>
    <lineage>
        <taxon>Eukaryota</taxon>
        <taxon>Fungi</taxon>
        <taxon>Dikarya</taxon>
        <taxon>Ascomycota</taxon>
        <taxon>Saccharomycotina</taxon>
        <taxon>Pichiomycetes</taxon>
        <taxon>Pichiales</taxon>
        <taxon>Pichiaceae</taxon>
        <taxon>Ogataea</taxon>
        <taxon>Ogataea/Candida clade</taxon>
    </lineage>
</organism>
<dbReference type="PROSITE" id="PS00778">
    <property type="entry name" value="HIS_ACID_PHOSPHAT_2"/>
    <property type="match status" value="1"/>
</dbReference>
<proteinExistence type="inferred from homology"/>